<keyword evidence="1" id="KW-0472">Membrane</keyword>
<keyword evidence="1" id="KW-0812">Transmembrane</keyword>
<gene>
    <name evidence="2" type="ORF">PHLCEN_2v11568</name>
</gene>
<dbReference type="AlphaFoldDB" id="A0A2R6NJL0"/>
<evidence type="ECO:0000313" key="2">
    <source>
        <dbReference type="EMBL" id="PSR72575.1"/>
    </source>
</evidence>
<evidence type="ECO:0000313" key="3">
    <source>
        <dbReference type="Proteomes" id="UP000186601"/>
    </source>
</evidence>
<keyword evidence="1" id="KW-1133">Transmembrane helix</keyword>
<protein>
    <submittedName>
        <fullName evidence="2">Uncharacterized protein</fullName>
    </submittedName>
</protein>
<sequence>MNKRANGDKANEDIHRRLRVSSIITSTSQLPTPGPPLLERDGSTRFWRVCIPDFEGVPGVDAGGAGVENSPLIDEVGNKAFTFTGFLPTALADGRVALTVCGSVMMALTIVCFVLLGPEVRNKEIAEMYTDAERSSTQSRSSL</sequence>
<comment type="caution">
    <text evidence="2">The sequence shown here is derived from an EMBL/GenBank/DDBJ whole genome shotgun (WGS) entry which is preliminary data.</text>
</comment>
<accession>A0A2R6NJL0</accession>
<name>A0A2R6NJL0_9APHY</name>
<organism evidence="2 3">
    <name type="scientific">Hermanssonia centrifuga</name>
    <dbReference type="NCBI Taxonomy" id="98765"/>
    <lineage>
        <taxon>Eukaryota</taxon>
        <taxon>Fungi</taxon>
        <taxon>Dikarya</taxon>
        <taxon>Basidiomycota</taxon>
        <taxon>Agaricomycotina</taxon>
        <taxon>Agaricomycetes</taxon>
        <taxon>Polyporales</taxon>
        <taxon>Meruliaceae</taxon>
        <taxon>Hermanssonia</taxon>
    </lineage>
</organism>
<keyword evidence="3" id="KW-1185">Reference proteome</keyword>
<feature type="transmembrane region" description="Helical" evidence="1">
    <location>
        <begin position="96"/>
        <end position="116"/>
    </location>
</feature>
<dbReference type="EMBL" id="MLYV02001153">
    <property type="protein sequence ID" value="PSR72575.1"/>
    <property type="molecule type" value="Genomic_DNA"/>
</dbReference>
<reference evidence="2 3" key="1">
    <citation type="submission" date="2018-02" db="EMBL/GenBank/DDBJ databases">
        <title>Genome sequence of the basidiomycete white-rot fungus Phlebia centrifuga.</title>
        <authorList>
            <person name="Granchi Z."/>
            <person name="Peng M."/>
            <person name="de Vries R.P."/>
            <person name="Hilden K."/>
            <person name="Makela M.R."/>
            <person name="Grigoriev I."/>
            <person name="Riley R."/>
        </authorList>
    </citation>
    <scope>NUCLEOTIDE SEQUENCE [LARGE SCALE GENOMIC DNA]</scope>
    <source>
        <strain evidence="2 3">FBCC195</strain>
    </source>
</reference>
<proteinExistence type="predicted"/>
<evidence type="ECO:0000256" key="1">
    <source>
        <dbReference type="SAM" id="Phobius"/>
    </source>
</evidence>
<dbReference type="Proteomes" id="UP000186601">
    <property type="component" value="Unassembled WGS sequence"/>
</dbReference>